<evidence type="ECO:0000313" key="1">
    <source>
        <dbReference type="EMBL" id="SUZ51991.1"/>
    </source>
</evidence>
<reference evidence="1" key="1">
    <citation type="submission" date="2018-05" db="EMBL/GenBank/DDBJ databases">
        <authorList>
            <person name="Lanie J.A."/>
            <person name="Ng W.-L."/>
            <person name="Kazmierczak K.M."/>
            <person name="Andrzejewski T.M."/>
            <person name="Davidsen T.M."/>
            <person name="Wayne K.J."/>
            <person name="Tettelin H."/>
            <person name="Glass J.I."/>
            <person name="Rusch D."/>
            <person name="Podicherti R."/>
            <person name="Tsui H.-C.T."/>
            <person name="Winkler M.E."/>
        </authorList>
    </citation>
    <scope>NUCLEOTIDE SEQUENCE</scope>
</reference>
<protein>
    <submittedName>
        <fullName evidence="1">Uncharacterized protein</fullName>
    </submittedName>
</protein>
<dbReference type="AlphaFoldDB" id="A0A381NBL1"/>
<sequence>VDTDQDYVNHLEKFALKHNSLHDLKKKVGIKEVQILE</sequence>
<gene>
    <name evidence="1" type="ORF">METZ01_LOCUS4845</name>
</gene>
<proteinExistence type="predicted"/>
<accession>A0A381NBL1</accession>
<feature type="non-terminal residue" evidence="1">
    <location>
        <position position="1"/>
    </location>
</feature>
<dbReference type="EMBL" id="UINC01000251">
    <property type="protein sequence ID" value="SUZ51991.1"/>
    <property type="molecule type" value="Genomic_DNA"/>
</dbReference>
<name>A0A381NBL1_9ZZZZ</name>
<organism evidence="1">
    <name type="scientific">marine metagenome</name>
    <dbReference type="NCBI Taxonomy" id="408172"/>
    <lineage>
        <taxon>unclassified sequences</taxon>
        <taxon>metagenomes</taxon>
        <taxon>ecological metagenomes</taxon>
    </lineage>
</organism>